<evidence type="ECO:0008006" key="3">
    <source>
        <dbReference type="Google" id="ProtNLM"/>
    </source>
</evidence>
<evidence type="ECO:0000313" key="1">
    <source>
        <dbReference type="EMBL" id="AWY09429.1"/>
    </source>
</evidence>
<sequence length="106" mass="11755">MPQTCSTNYVCVPKWYTVADKTEEGGEDVIAYAAGPHAVDLNVTCVVNTGTIQFQVKDYNGNWFTPSEVSYTVSDSNLVRLPRANMPDIRIIATSDAQFYIEGDLR</sequence>
<protein>
    <recommendedName>
        <fullName evidence="3">Virion protein</fullName>
    </recommendedName>
</protein>
<dbReference type="EMBL" id="MH015256">
    <property type="protein sequence ID" value="AWY09429.1"/>
    <property type="molecule type" value="Genomic_DNA"/>
</dbReference>
<accession>A0A2Z4QHF9</accession>
<dbReference type="Proteomes" id="UP000250784">
    <property type="component" value="Segment"/>
</dbReference>
<gene>
    <name evidence="1" type="ORF">vBRpoPV13_72</name>
</gene>
<keyword evidence="2" id="KW-1185">Reference proteome</keyword>
<reference evidence="1 2" key="1">
    <citation type="submission" date="2018-03" db="EMBL/GenBank/DDBJ databases">
        <title>Diverse roseophage infecting Ruegeria pomeroyi DSS-3.</title>
        <authorList>
            <person name="Zhan Y."/>
            <person name="Chen F."/>
            <person name="Wommack E."/>
            <person name="Nasko D."/>
        </authorList>
    </citation>
    <scope>NUCLEOTIDE SEQUENCE [LARGE SCALE GENOMIC DNA]</scope>
</reference>
<proteinExistence type="predicted"/>
<name>A0A2Z4QHF9_9CAUD</name>
<evidence type="ECO:0000313" key="2">
    <source>
        <dbReference type="Proteomes" id="UP000250784"/>
    </source>
</evidence>
<organism evidence="1 2">
    <name type="scientific">Ruegeria phage vB_RpoP-V13</name>
    <dbReference type="NCBI Taxonomy" id="2218612"/>
    <lineage>
        <taxon>Viruses</taxon>
        <taxon>Duplodnaviria</taxon>
        <taxon>Heunggongvirae</taxon>
        <taxon>Uroviricota</taxon>
        <taxon>Caudoviricetes</taxon>
        <taxon>Schitoviridae</taxon>
        <taxon>Rhodovirinae</taxon>
        <taxon>Pomeroyivirus</taxon>
        <taxon>Pomeroyivirus V13</taxon>
    </lineage>
</organism>